<dbReference type="InterPro" id="IPR029058">
    <property type="entry name" value="AB_hydrolase_fold"/>
</dbReference>
<accession>C9KQE8</accession>
<proteinExistence type="predicted"/>
<dbReference type="Proteomes" id="UP000003671">
    <property type="component" value="Unassembled WGS sequence"/>
</dbReference>
<dbReference type="SUPFAM" id="SSF53474">
    <property type="entry name" value="alpha/beta-Hydrolases"/>
    <property type="match status" value="1"/>
</dbReference>
<feature type="chain" id="PRO_5039177426" description="BD-FAE-like domain-containing protein" evidence="1">
    <location>
        <begin position="34"/>
        <end position="589"/>
    </location>
</feature>
<feature type="signal peptide" evidence="1">
    <location>
        <begin position="1"/>
        <end position="33"/>
    </location>
</feature>
<dbReference type="Pfam" id="PF20434">
    <property type="entry name" value="BD-FAE"/>
    <property type="match status" value="1"/>
</dbReference>
<dbReference type="AlphaFoldDB" id="C9KQE8"/>
<dbReference type="STRING" id="500635.MITSMUL_05463"/>
<name>C9KQE8_9FIRM</name>
<dbReference type="HOGENOM" id="CLU_007377_0_0_9"/>
<keyword evidence="1" id="KW-0732">Signal</keyword>
<comment type="caution">
    <text evidence="3">The sequence shown here is derived from an EMBL/GenBank/DDBJ whole genome shotgun (WGS) entry which is preliminary data.</text>
</comment>
<protein>
    <recommendedName>
        <fullName evidence="2">BD-FAE-like domain-containing protein</fullName>
    </recommendedName>
</protein>
<dbReference type="PATRIC" id="fig|500635.8.peg.2070"/>
<feature type="domain" description="BD-FAE-like" evidence="2">
    <location>
        <begin position="202"/>
        <end position="294"/>
    </location>
</feature>
<dbReference type="InterPro" id="IPR049492">
    <property type="entry name" value="BD-FAE-like_dom"/>
</dbReference>
<gene>
    <name evidence="3" type="ORF">MITSMUL_05463</name>
</gene>
<dbReference type="EMBL" id="ABWK02000023">
    <property type="protein sequence ID" value="EEX67939.1"/>
    <property type="molecule type" value="Genomic_DNA"/>
</dbReference>
<sequence>MGISMNLKQYVLTALAVSALTMPWAPGVSQAAAADASAQAATAKTAAAVSSATAVKADTAAKSDEAEAKAKQVKYSLKFNAKNYTKETLQLDGKDVAFRAYRNVVYVSKPASVAAESMSIFIPEAYFQKGGTVNGYTKETAPIFLPNGVGGYMPGEIKEPSANDRMSGGANASLVALSRGYVVAAPAIRGRTTVGDDGKTYVGKAPALIVDYKAAVRYLRYNRHRLPAGNTDKIISNGTSAGGALSALLGATGNSKEYAAELKAIGAANERDDIFASMDYCPITNLDHADMAYEWMFNGVNEAHQSSAQMSPLLPLKSGSMPGTIKAGGQLVPLGPGPVVQGDGGMVTDRPANAPTETSAGTEMTQEQRVASDQLKALFPDYVNRLGLKDRQGHTLMLNEDGTGSFADYIKSIYAASAQSALDAGEDLSSLDWLTIENGLVKDVDLAKYAAWATRLKAAPAFDKFDLSSGENDEFGTSDNTPRHFTGFALTRDKKMGATMATWDDIRRMNPLYFIGQKGVTVAPHWRIRHGAKDRDTCLAIPAILALTLQNNGYDVDFSSPWGKGHAGDYDLTELFDWADGLCKASTKK</sequence>
<evidence type="ECO:0000256" key="1">
    <source>
        <dbReference type="SAM" id="SignalP"/>
    </source>
</evidence>
<reference evidence="3" key="1">
    <citation type="submission" date="2009-09" db="EMBL/GenBank/DDBJ databases">
        <authorList>
            <person name="Weinstock G."/>
            <person name="Sodergren E."/>
            <person name="Clifton S."/>
            <person name="Fulton L."/>
            <person name="Fulton B."/>
            <person name="Courtney L."/>
            <person name="Fronick C."/>
            <person name="Harrison M."/>
            <person name="Strong C."/>
            <person name="Farmer C."/>
            <person name="Delahaunty K."/>
            <person name="Markovic C."/>
            <person name="Hall O."/>
            <person name="Minx P."/>
            <person name="Tomlinson C."/>
            <person name="Mitreva M."/>
            <person name="Nelson J."/>
            <person name="Hou S."/>
            <person name="Wollam A."/>
            <person name="Pepin K.H."/>
            <person name="Johnson M."/>
            <person name="Bhonagiri V."/>
            <person name="Nash W.E."/>
            <person name="Warren W."/>
            <person name="Chinwalla A."/>
            <person name="Mardis E.R."/>
            <person name="Wilson R.K."/>
        </authorList>
    </citation>
    <scope>NUCLEOTIDE SEQUENCE [LARGE SCALE GENOMIC DNA]</scope>
    <source>
        <strain evidence="3">DSM 20544</strain>
    </source>
</reference>
<dbReference type="NCBIfam" id="NF041556">
    <property type="entry name" value="tannase_B"/>
    <property type="match status" value="1"/>
</dbReference>
<evidence type="ECO:0000313" key="4">
    <source>
        <dbReference type="Proteomes" id="UP000003671"/>
    </source>
</evidence>
<evidence type="ECO:0000313" key="3">
    <source>
        <dbReference type="EMBL" id="EEX67939.1"/>
    </source>
</evidence>
<keyword evidence="4" id="KW-1185">Reference proteome</keyword>
<evidence type="ECO:0000259" key="2">
    <source>
        <dbReference type="Pfam" id="PF20434"/>
    </source>
</evidence>
<dbReference type="InterPro" id="IPR048124">
    <property type="entry name" value="Tannase_B"/>
</dbReference>
<dbReference type="ESTHER" id="9firm-c9kqe8">
    <property type="family name" value="Tannase_Bact"/>
</dbReference>
<organism evidence="3 4">
    <name type="scientific">Mitsuokella multacida DSM 20544</name>
    <dbReference type="NCBI Taxonomy" id="500635"/>
    <lineage>
        <taxon>Bacteria</taxon>
        <taxon>Bacillati</taxon>
        <taxon>Bacillota</taxon>
        <taxon>Negativicutes</taxon>
        <taxon>Selenomonadales</taxon>
        <taxon>Selenomonadaceae</taxon>
        <taxon>Mitsuokella</taxon>
    </lineage>
</organism>
<dbReference type="eggNOG" id="COG0657">
    <property type="taxonomic scope" value="Bacteria"/>
</dbReference>
<dbReference type="Gene3D" id="3.40.50.1820">
    <property type="entry name" value="alpha/beta hydrolase"/>
    <property type="match status" value="1"/>
</dbReference>